<dbReference type="GO" id="GO:0045340">
    <property type="term" value="F:mercury ion binding"/>
    <property type="evidence" value="ECO:0007669"/>
    <property type="project" value="InterPro"/>
</dbReference>
<dbReference type="GO" id="GO:0046689">
    <property type="term" value="P:response to mercury ion"/>
    <property type="evidence" value="ECO:0007669"/>
    <property type="project" value="UniProtKB-KW"/>
</dbReference>
<dbReference type="AlphaFoldDB" id="A0A1H7X9K5"/>
<evidence type="ECO:0000256" key="4">
    <source>
        <dbReference type="ARBA" id="ARBA00022723"/>
    </source>
</evidence>
<keyword evidence="7" id="KW-0238">DNA-binding</keyword>
<dbReference type="InterPro" id="IPR000551">
    <property type="entry name" value="MerR-type_HTH_dom"/>
</dbReference>
<dbReference type="Proteomes" id="UP000321425">
    <property type="component" value="Unassembled WGS sequence"/>
</dbReference>
<keyword evidence="8" id="KW-0010">Activator</keyword>
<dbReference type="GO" id="GO:0003677">
    <property type="term" value="F:DNA binding"/>
    <property type="evidence" value="ECO:0007669"/>
    <property type="project" value="UniProtKB-KW"/>
</dbReference>
<organism evidence="13 14">
    <name type="scientific">Alkalibacterium putridalgicola</name>
    <dbReference type="NCBI Taxonomy" id="426703"/>
    <lineage>
        <taxon>Bacteria</taxon>
        <taxon>Bacillati</taxon>
        <taxon>Bacillota</taxon>
        <taxon>Bacilli</taxon>
        <taxon>Lactobacillales</taxon>
        <taxon>Carnobacteriaceae</taxon>
        <taxon>Alkalibacterium</taxon>
    </lineage>
</organism>
<evidence type="ECO:0000313" key="15">
    <source>
        <dbReference type="Proteomes" id="UP000321425"/>
    </source>
</evidence>
<dbReference type="RefSeq" id="WP_091489942.1">
    <property type="nucleotide sequence ID" value="NZ_BJUX01000041.1"/>
</dbReference>
<dbReference type="PANTHER" id="PTHR30204">
    <property type="entry name" value="REDOX-CYCLING DRUG-SENSING TRANSCRIPTIONAL ACTIVATOR SOXR"/>
    <property type="match status" value="1"/>
</dbReference>
<accession>A0A1H7X9K5</accession>
<dbReference type="Proteomes" id="UP000198548">
    <property type="component" value="Unassembled WGS sequence"/>
</dbReference>
<dbReference type="InterPro" id="IPR009061">
    <property type="entry name" value="DNA-bd_dom_put_sf"/>
</dbReference>
<dbReference type="InterPro" id="IPR047057">
    <property type="entry name" value="MerR_fam"/>
</dbReference>
<evidence type="ECO:0000256" key="5">
    <source>
        <dbReference type="ARBA" id="ARBA00022914"/>
    </source>
</evidence>
<dbReference type="EMBL" id="FOBL01000047">
    <property type="protein sequence ID" value="SEM30314.1"/>
    <property type="molecule type" value="Genomic_DNA"/>
</dbReference>
<dbReference type="GO" id="GO:0003700">
    <property type="term" value="F:DNA-binding transcription factor activity"/>
    <property type="evidence" value="ECO:0007669"/>
    <property type="project" value="InterPro"/>
</dbReference>
<dbReference type="PRINTS" id="PR00040">
    <property type="entry name" value="HTHMERR"/>
</dbReference>
<dbReference type="STRING" id="426703.SAMN04488100_1474"/>
<dbReference type="InterPro" id="IPR011794">
    <property type="entry name" value="MerR"/>
</dbReference>
<keyword evidence="9" id="KW-0804">Transcription</keyword>
<sequence>MKYLISEFAEKSGVNKETIRYYEGKKLLEEPIRTDSGYRLYSDADIKRVKFIKQMQNLGFSLNEIYKLLGVVDQDSARCQNMFDFVSQKQIEVQKQIADLKQIESMLGDLKERCPNEKEMYACPIIETLIYDE</sequence>
<dbReference type="SUPFAM" id="SSF46955">
    <property type="entry name" value="Putative DNA-binding domain"/>
    <property type="match status" value="1"/>
</dbReference>
<keyword evidence="6" id="KW-0805">Transcription regulation</keyword>
<evidence type="ECO:0000256" key="9">
    <source>
        <dbReference type="ARBA" id="ARBA00023163"/>
    </source>
</evidence>
<evidence type="ECO:0000259" key="11">
    <source>
        <dbReference type="PROSITE" id="PS50937"/>
    </source>
</evidence>
<dbReference type="NCBIfam" id="TIGR02051">
    <property type="entry name" value="MerR"/>
    <property type="match status" value="1"/>
</dbReference>
<keyword evidence="2" id="KW-0475">Mercuric resistance</keyword>
<evidence type="ECO:0000313" key="14">
    <source>
        <dbReference type="Proteomes" id="UP000198548"/>
    </source>
</evidence>
<dbReference type="OrthoDB" id="6006at2"/>
<reference evidence="12 15" key="2">
    <citation type="submission" date="2019-07" db="EMBL/GenBank/DDBJ databases">
        <title>Whole genome shotgun sequence of Alkalibacterium putridalgicola NBRC 103243.</title>
        <authorList>
            <person name="Hosoyama A."/>
            <person name="Uohara A."/>
            <person name="Ohji S."/>
            <person name="Ichikawa N."/>
        </authorList>
    </citation>
    <scope>NUCLEOTIDE SEQUENCE [LARGE SCALE GENOMIC DNA]</scope>
    <source>
        <strain evidence="12 15">NBRC 103243</strain>
    </source>
</reference>
<evidence type="ECO:0000313" key="12">
    <source>
        <dbReference type="EMBL" id="GEK90261.1"/>
    </source>
</evidence>
<keyword evidence="5" id="KW-0476">Mercury</keyword>
<protein>
    <recommendedName>
        <fullName evidence="1">Mercuric resistance operon regulatory protein</fullName>
    </recommendedName>
</protein>
<evidence type="ECO:0000256" key="7">
    <source>
        <dbReference type="ARBA" id="ARBA00023125"/>
    </source>
</evidence>
<evidence type="ECO:0000313" key="13">
    <source>
        <dbReference type="EMBL" id="SEM30314.1"/>
    </source>
</evidence>
<keyword evidence="4" id="KW-0479">Metal-binding</keyword>
<reference evidence="13 14" key="1">
    <citation type="submission" date="2016-10" db="EMBL/GenBank/DDBJ databases">
        <authorList>
            <person name="de Groot N.N."/>
        </authorList>
    </citation>
    <scope>NUCLEOTIDE SEQUENCE [LARGE SCALE GENOMIC DNA]</scope>
    <source>
        <strain evidence="13 14">DSM 19182</strain>
    </source>
</reference>
<comment type="function">
    <text evidence="10">Mediates the mercuric-dependent induction of mercury resistance operon. In the absence of mercury MerR represses transcription by binding tightly to the mer operator region; when mercury is present the dimeric complex binds a single ion and becomes a potent transcriptional activator, while remaining bound to the mer site.</text>
</comment>
<dbReference type="SMART" id="SM00422">
    <property type="entry name" value="HTH_MERR"/>
    <property type="match status" value="1"/>
</dbReference>
<dbReference type="Gene3D" id="1.10.1660.10">
    <property type="match status" value="1"/>
</dbReference>
<evidence type="ECO:0000256" key="8">
    <source>
        <dbReference type="ARBA" id="ARBA00023159"/>
    </source>
</evidence>
<evidence type="ECO:0000256" key="3">
    <source>
        <dbReference type="ARBA" id="ARBA00022491"/>
    </source>
</evidence>
<dbReference type="PANTHER" id="PTHR30204:SF69">
    <property type="entry name" value="MERR-FAMILY TRANSCRIPTIONAL REGULATOR"/>
    <property type="match status" value="1"/>
</dbReference>
<keyword evidence="3" id="KW-0678">Repressor</keyword>
<dbReference type="PROSITE" id="PS50937">
    <property type="entry name" value="HTH_MERR_2"/>
    <property type="match status" value="1"/>
</dbReference>
<proteinExistence type="predicted"/>
<evidence type="ECO:0000256" key="1">
    <source>
        <dbReference type="ARBA" id="ARBA00017146"/>
    </source>
</evidence>
<evidence type="ECO:0000256" key="10">
    <source>
        <dbReference type="ARBA" id="ARBA00024874"/>
    </source>
</evidence>
<evidence type="ECO:0000256" key="2">
    <source>
        <dbReference type="ARBA" id="ARBA00022466"/>
    </source>
</evidence>
<name>A0A1H7X9K5_9LACT</name>
<evidence type="ECO:0000256" key="6">
    <source>
        <dbReference type="ARBA" id="ARBA00023015"/>
    </source>
</evidence>
<feature type="domain" description="HTH merR-type" evidence="11">
    <location>
        <begin position="2"/>
        <end position="71"/>
    </location>
</feature>
<keyword evidence="15" id="KW-1185">Reference proteome</keyword>
<gene>
    <name evidence="12" type="primary">merR-2</name>
    <name evidence="12" type="ORF">APU01nite_23000</name>
    <name evidence="13" type="ORF">SAMN04488100_1474</name>
</gene>
<dbReference type="EMBL" id="BJUX01000041">
    <property type="protein sequence ID" value="GEK90261.1"/>
    <property type="molecule type" value="Genomic_DNA"/>
</dbReference>
<dbReference type="Pfam" id="PF13411">
    <property type="entry name" value="MerR_1"/>
    <property type="match status" value="1"/>
</dbReference>